<keyword evidence="3" id="KW-1185">Reference proteome</keyword>
<gene>
    <name evidence="2" type="ORF">LX87_05015</name>
</gene>
<sequence length="317" mass="35628">MRKNFLAIALVTVAGGWWMAARPGDIVTDLGLTTEQVREAAFDNITSDHLSLPYTSTVRQLAKKIPDGSRAAAVNALGAVVRSYASSTDFRTRYQDWLKDKYRISDEQTREAAQAQSTSISDAQSMYNQQVAMIQSTYSQMPPATLAMMIQSQIEMTQQDLADADGAEKTAKTKDLAELKRLQALSKTNPAEFKKQYVVHFNKMLSQQAAADQDKMEEDLAQSKQKAADYQKRLAEYKAASNLNTVLKQHLKEFIALTGSIDFDAQLTRNGSKMEFVKPEYRNKSSNWKLLFRMGKEPVLAARSFAQNWVTDLENKK</sequence>
<evidence type="ECO:0000256" key="1">
    <source>
        <dbReference type="SAM" id="Coils"/>
    </source>
</evidence>
<evidence type="ECO:0000313" key="2">
    <source>
        <dbReference type="EMBL" id="RAJ92685.1"/>
    </source>
</evidence>
<comment type="caution">
    <text evidence="2">The sequence shown here is derived from an EMBL/GenBank/DDBJ whole genome shotgun (WGS) entry which is preliminary data.</text>
</comment>
<feature type="coiled-coil region" evidence="1">
    <location>
        <begin position="206"/>
        <end position="240"/>
    </location>
</feature>
<dbReference type="Proteomes" id="UP000248790">
    <property type="component" value="Unassembled WGS sequence"/>
</dbReference>
<organism evidence="2 3">
    <name type="scientific">Larkinella arboricola</name>
    <dbReference type="NCBI Taxonomy" id="643671"/>
    <lineage>
        <taxon>Bacteria</taxon>
        <taxon>Pseudomonadati</taxon>
        <taxon>Bacteroidota</taxon>
        <taxon>Cytophagia</taxon>
        <taxon>Cytophagales</taxon>
        <taxon>Spirosomataceae</taxon>
        <taxon>Larkinella</taxon>
    </lineage>
</organism>
<reference evidence="2 3" key="1">
    <citation type="submission" date="2018-06" db="EMBL/GenBank/DDBJ databases">
        <title>Genomic Encyclopedia of Archaeal and Bacterial Type Strains, Phase II (KMG-II): from individual species to whole genera.</title>
        <authorList>
            <person name="Goeker M."/>
        </authorList>
    </citation>
    <scope>NUCLEOTIDE SEQUENCE [LARGE SCALE GENOMIC DNA]</scope>
    <source>
        <strain evidence="2 3">DSM 21851</strain>
    </source>
</reference>
<keyword evidence="1" id="KW-0175">Coiled coil</keyword>
<accession>A0A327WLQ2</accession>
<dbReference type="AlphaFoldDB" id="A0A327WLQ2"/>
<dbReference type="OrthoDB" id="1409070at2"/>
<name>A0A327WLQ2_LARAB</name>
<dbReference type="RefSeq" id="WP_111631012.1">
    <property type="nucleotide sequence ID" value="NZ_QLMC01000007.1"/>
</dbReference>
<proteinExistence type="predicted"/>
<protein>
    <submittedName>
        <fullName evidence="2">Uncharacterized protein</fullName>
    </submittedName>
</protein>
<dbReference type="EMBL" id="QLMC01000007">
    <property type="protein sequence ID" value="RAJ92685.1"/>
    <property type="molecule type" value="Genomic_DNA"/>
</dbReference>
<evidence type="ECO:0000313" key="3">
    <source>
        <dbReference type="Proteomes" id="UP000248790"/>
    </source>
</evidence>